<name>A0A9P7R9X3_9PEZI</name>
<comment type="caution">
    <text evidence="1">The sequence shown here is derived from an EMBL/GenBank/DDBJ whole genome shotgun (WGS) entry which is preliminary data.</text>
</comment>
<evidence type="ECO:0000313" key="2">
    <source>
        <dbReference type="Proteomes" id="UP000699042"/>
    </source>
</evidence>
<dbReference type="Proteomes" id="UP000699042">
    <property type="component" value="Unassembled WGS sequence"/>
</dbReference>
<dbReference type="EMBL" id="JAESDN010000004">
    <property type="protein sequence ID" value="KAG7051594.1"/>
    <property type="molecule type" value="Genomic_DNA"/>
</dbReference>
<protein>
    <submittedName>
        <fullName evidence="1">Uncharacterized protein</fullName>
    </submittedName>
</protein>
<sequence length="61" mass="6773">MFLMPSADKQKAYCTYRARDGSQAYAYTFCTLKRSDAPMTISLVSPRFPTTSSLSPKPVTS</sequence>
<keyword evidence="2" id="KW-1185">Reference proteome</keyword>
<organism evidence="1 2">
    <name type="scientific">Colletotrichum scovillei</name>
    <dbReference type="NCBI Taxonomy" id="1209932"/>
    <lineage>
        <taxon>Eukaryota</taxon>
        <taxon>Fungi</taxon>
        <taxon>Dikarya</taxon>
        <taxon>Ascomycota</taxon>
        <taxon>Pezizomycotina</taxon>
        <taxon>Sordariomycetes</taxon>
        <taxon>Hypocreomycetidae</taxon>
        <taxon>Glomerellales</taxon>
        <taxon>Glomerellaceae</taxon>
        <taxon>Colletotrichum</taxon>
        <taxon>Colletotrichum acutatum species complex</taxon>
    </lineage>
</organism>
<dbReference type="AlphaFoldDB" id="A0A9P7R9X3"/>
<evidence type="ECO:0000313" key="1">
    <source>
        <dbReference type="EMBL" id="KAG7051594.1"/>
    </source>
</evidence>
<reference evidence="1" key="1">
    <citation type="submission" date="2021-05" db="EMBL/GenBank/DDBJ databases">
        <title>Comparative genomics of three Colletotrichum scovillei strains and genetic complementation revealed genes involved fungal growth and virulence on chili pepper.</title>
        <authorList>
            <person name="Hsieh D.-K."/>
            <person name="Chuang S.-C."/>
            <person name="Chen C.-Y."/>
            <person name="Chao Y.-T."/>
            <person name="Lu M.-Y.J."/>
            <person name="Lee M.-H."/>
            <person name="Shih M.-C."/>
        </authorList>
    </citation>
    <scope>NUCLEOTIDE SEQUENCE</scope>
    <source>
        <strain evidence="1">Coll-153</strain>
    </source>
</reference>
<gene>
    <name evidence="1" type="ORF">JMJ77_002212</name>
</gene>
<accession>A0A9P7R9X3</accession>
<proteinExistence type="predicted"/>